<dbReference type="InterPro" id="IPR001245">
    <property type="entry name" value="Ser-Thr/Tyr_kinase_cat_dom"/>
</dbReference>
<feature type="signal peptide" evidence="18">
    <location>
        <begin position="1"/>
        <end position="20"/>
    </location>
</feature>
<protein>
    <recommendedName>
        <fullName evidence="15">Receptor-like serine/threonine-protein kinase</fullName>
        <ecNumber evidence="15">2.7.11.1</ecNumber>
    </recommendedName>
</protein>
<keyword evidence="3 15" id="KW-0723">Serine/threonine-protein kinase</keyword>
<evidence type="ECO:0000256" key="8">
    <source>
        <dbReference type="ARBA" id="ARBA00022777"/>
    </source>
</evidence>
<dbReference type="EMBL" id="CM008052">
    <property type="protein sequence ID" value="PAN40258.1"/>
    <property type="molecule type" value="Genomic_DNA"/>
</dbReference>
<dbReference type="FunFam" id="2.90.10.10:FF:000014">
    <property type="entry name" value="Serine/threonine-protein kinase"/>
    <property type="match status" value="1"/>
</dbReference>
<dbReference type="Pfam" id="PF08276">
    <property type="entry name" value="PAN_2"/>
    <property type="match status" value="1"/>
</dbReference>
<dbReference type="SMART" id="SM00220">
    <property type="entry name" value="S_TKc"/>
    <property type="match status" value="1"/>
</dbReference>
<dbReference type="InterPro" id="IPR024171">
    <property type="entry name" value="SRK-like_kinase"/>
</dbReference>
<dbReference type="InterPro" id="IPR017441">
    <property type="entry name" value="Protein_kinase_ATP_BS"/>
</dbReference>
<feature type="domain" description="Apple" evidence="21">
    <location>
        <begin position="330"/>
        <end position="415"/>
    </location>
</feature>
<comment type="catalytic activity">
    <reaction evidence="13 15">
        <text>L-threonyl-[protein] + ATP = O-phospho-L-threonyl-[protein] + ADP + H(+)</text>
        <dbReference type="Rhea" id="RHEA:46608"/>
        <dbReference type="Rhea" id="RHEA-COMP:11060"/>
        <dbReference type="Rhea" id="RHEA-COMP:11605"/>
        <dbReference type="ChEBI" id="CHEBI:15378"/>
        <dbReference type="ChEBI" id="CHEBI:30013"/>
        <dbReference type="ChEBI" id="CHEBI:30616"/>
        <dbReference type="ChEBI" id="CHEBI:61977"/>
        <dbReference type="ChEBI" id="CHEBI:456216"/>
        <dbReference type="EC" id="2.7.11.1"/>
    </reaction>
</comment>
<evidence type="ECO:0000256" key="1">
    <source>
        <dbReference type="ARBA" id="ARBA00004251"/>
    </source>
</evidence>
<dbReference type="PROSITE" id="PS00107">
    <property type="entry name" value="PROTEIN_KINASE_ATP"/>
    <property type="match status" value="1"/>
</dbReference>
<dbReference type="SUPFAM" id="SSF51110">
    <property type="entry name" value="alpha-D-mannose-specific plant lectins"/>
    <property type="match status" value="1"/>
</dbReference>
<dbReference type="PROSITE" id="PS50927">
    <property type="entry name" value="BULB_LECTIN"/>
    <property type="match status" value="1"/>
</dbReference>
<evidence type="ECO:0000256" key="11">
    <source>
        <dbReference type="ARBA" id="ARBA00023170"/>
    </source>
</evidence>
<feature type="binding site" evidence="16">
    <location>
        <position position="521"/>
    </location>
    <ligand>
        <name>ATP</name>
        <dbReference type="ChEBI" id="CHEBI:30616"/>
    </ligand>
</feature>
<dbReference type="GO" id="GO:0106310">
    <property type="term" value="F:protein serine kinase activity"/>
    <property type="evidence" value="ECO:0007669"/>
    <property type="project" value="RHEA"/>
</dbReference>
<evidence type="ECO:0000256" key="12">
    <source>
        <dbReference type="ARBA" id="ARBA00023180"/>
    </source>
</evidence>
<comment type="subcellular location">
    <subcellularLocation>
        <location evidence="1">Cell membrane</location>
        <topology evidence="1">Single-pass type I membrane protein</topology>
    </subcellularLocation>
</comment>
<keyword evidence="12" id="KW-0325">Glycoprotein</keyword>
<evidence type="ECO:0000256" key="18">
    <source>
        <dbReference type="SAM" id="SignalP"/>
    </source>
</evidence>
<dbReference type="SUPFAM" id="SSF56112">
    <property type="entry name" value="Protein kinase-like (PK-like)"/>
    <property type="match status" value="1"/>
</dbReference>
<dbReference type="InterPro" id="IPR036426">
    <property type="entry name" value="Bulb-type_lectin_dom_sf"/>
</dbReference>
<dbReference type="SMART" id="SM00473">
    <property type="entry name" value="PAN_AP"/>
    <property type="match status" value="1"/>
</dbReference>
<dbReference type="InterPro" id="IPR011009">
    <property type="entry name" value="Kinase-like_dom_sf"/>
</dbReference>
<comment type="similarity">
    <text evidence="15">Belongs to the protein kinase superfamily. Ser/Thr protein kinase family.</text>
</comment>
<evidence type="ECO:0000256" key="3">
    <source>
        <dbReference type="ARBA" id="ARBA00022527"/>
    </source>
</evidence>
<dbReference type="PANTHER" id="PTHR27002:SF1045">
    <property type="entry name" value="RECEPTOR-LIKE SERINE_THREONINE-PROTEIN KINASE"/>
    <property type="match status" value="1"/>
</dbReference>
<dbReference type="Proteomes" id="UP000243499">
    <property type="component" value="Chromosome 7"/>
</dbReference>
<keyword evidence="4" id="KW-0245">EGF-like domain</keyword>
<evidence type="ECO:0000256" key="13">
    <source>
        <dbReference type="ARBA" id="ARBA00047899"/>
    </source>
</evidence>
<evidence type="ECO:0000259" key="21">
    <source>
        <dbReference type="PROSITE" id="PS50948"/>
    </source>
</evidence>
<gene>
    <name evidence="22" type="ORF">PAHAL_7G303400</name>
</gene>
<keyword evidence="6 18" id="KW-0732">Signal</keyword>
<dbReference type="Gene3D" id="3.30.200.20">
    <property type="entry name" value="Phosphorylase Kinase, domain 1"/>
    <property type="match status" value="1"/>
</dbReference>
<keyword evidence="11" id="KW-0675">Receptor</keyword>
<evidence type="ECO:0000256" key="16">
    <source>
        <dbReference type="PROSITE-ProRule" id="PRU10141"/>
    </source>
</evidence>
<dbReference type="Pfam" id="PF01453">
    <property type="entry name" value="B_lectin"/>
    <property type="match status" value="1"/>
</dbReference>
<dbReference type="CDD" id="cd14066">
    <property type="entry name" value="STKc_IRAK"/>
    <property type="match status" value="1"/>
</dbReference>
<evidence type="ECO:0000256" key="7">
    <source>
        <dbReference type="ARBA" id="ARBA00022741"/>
    </source>
</evidence>
<dbReference type="GO" id="GO:0005886">
    <property type="term" value="C:plasma membrane"/>
    <property type="evidence" value="ECO:0007669"/>
    <property type="project" value="UniProtKB-SubCell"/>
</dbReference>
<dbReference type="PROSITE" id="PS50011">
    <property type="entry name" value="PROTEIN_KINASE_DOM"/>
    <property type="match status" value="1"/>
</dbReference>
<evidence type="ECO:0000256" key="9">
    <source>
        <dbReference type="ARBA" id="ARBA00022840"/>
    </source>
</evidence>
<keyword evidence="17" id="KW-1133">Transmembrane helix</keyword>
<dbReference type="Gramene" id="PAN40258">
    <property type="protein sequence ID" value="PAN40258"/>
    <property type="gene ID" value="PAHAL_7G303400"/>
</dbReference>
<keyword evidence="2" id="KW-1003">Cell membrane</keyword>
<evidence type="ECO:0000259" key="20">
    <source>
        <dbReference type="PROSITE" id="PS50927"/>
    </source>
</evidence>
<organism evidence="22">
    <name type="scientific">Panicum hallii</name>
    <dbReference type="NCBI Taxonomy" id="206008"/>
    <lineage>
        <taxon>Eukaryota</taxon>
        <taxon>Viridiplantae</taxon>
        <taxon>Streptophyta</taxon>
        <taxon>Embryophyta</taxon>
        <taxon>Tracheophyta</taxon>
        <taxon>Spermatophyta</taxon>
        <taxon>Magnoliopsida</taxon>
        <taxon>Liliopsida</taxon>
        <taxon>Poales</taxon>
        <taxon>Poaceae</taxon>
        <taxon>PACMAD clade</taxon>
        <taxon>Panicoideae</taxon>
        <taxon>Panicodae</taxon>
        <taxon>Paniceae</taxon>
        <taxon>Panicinae</taxon>
        <taxon>Panicum</taxon>
        <taxon>Panicum sect. Panicum</taxon>
    </lineage>
</organism>
<keyword evidence="17" id="KW-0812">Transmembrane</keyword>
<dbReference type="Gene3D" id="2.90.10.10">
    <property type="entry name" value="Bulb-type lectin domain"/>
    <property type="match status" value="1"/>
</dbReference>
<dbReference type="Pfam" id="PF00954">
    <property type="entry name" value="S_locus_glycop"/>
    <property type="match status" value="1"/>
</dbReference>
<evidence type="ECO:0000256" key="5">
    <source>
        <dbReference type="ARBA" id="ARBA00022679"/>
    </source>
</evidence>
<feature type="transmembrane region" description="Helical" evidence="17">
    <location>
        <begin position="428"/>
        <end position="447"/>
    </location>
</feature>
<dbReference type="Gene3D" id="1.10.510.10">
    <property type="entry name" value="Transferase(Phosphotransferase) domain 1"/>
    <property type="match status" value="1"/>
</dbReference>
<dbReference type="PANTHER" id="PTHR27002">
    <property type="entry name" value="RECEPTOR-LIKE SERINE/THREONINE-PROTEIN KINASE SD1-8"/>
    <property type="match status" value="1"/>
</dbReference>
<keyword evidence="8 15" id="KW-0418">Kinase</keyword>
<dbReference type="FunFam" id="3.30.200.20:FF:000402">
    <property type="entry name" value="Serine/threonine-protein kinase"/>
    <property type="match status" value="1"/>
</dbReference>
<dbReference type="FunFam" id="1.10.510.10:FF:000060">
    <property type="entry name" value="G-type lectin S-receptor-like serine/threonine-protein kinase"/>
    <property type="match status" value="1"/>
</dbReference>
<sequence>MGMSSFPVFIFLLMVCLCQSDDRLTPAKPLLPGDVLISEGGAFAIGFFSLKNSTSSSYVGIWYNNIPERTYVWIANRDNPITANMPGKLVFTNSSDLVLLDSTGHTIWTTTNNFTAGDGETAAVLLDSGNLVIQSPNGTDIWESFHYPTDTIVPNVRFSLSSADVTKHLVAWKGPNNPSSSNFSMGGDTSSDLQIVIWNGTRPYWRRAAWGGEAVFGKFQRNSNFVMSQTIVDTGDGYHFTVNVPVGSPSVRLTLDYTGMLNFQRWNSSTSSWTIFEKFPSPTCDRYAFCGPFGYCDSTEYVPTCKCLDGYEPNGLNFSQGCQRKEELKCGNGESFLTLPTMKTPDKFLYIKNRTFDQCTAECSHNCSCTAYAYANLKNVNTTLDQTRCLVWMGELVDVEKFDSTFGENLYLRVPRSPVSKKSTVLKIIVPVMATFLLLFTCIWLVCKSRGKHQSKKVQKNLLCLNPSNELGNENLEFPLVSFEDIITATNNFSDYKMLGKGGFGKVYKGMLEGGKEVAIKRLSKGSMQGIEEFRNEVVLIAKLQHRNLVRLLGFCIHEDEKLLIYEFLSNKSLDAFLFDATRKSSLHWPTRFKIIKGVARGLLYLHQDSRLTIIHRDLKASNILLDIDMCPKISDFGMARIFCGSEQQANTTRVVGTYGYMSPEYAMEGSFSVKSDTYSFGVLLLETVSGLKISSPHLIMNFPNLIAYAWSLWRDGNAREFVDSSISESCSLQEVIRCIHLGLLCVQDHPNARPLMSSIVFMLENETTPLPTPNEPLYFTIRNYETDRSNEYIQTSLNNMSITTLEAR</sequence>
<evidence type="ECO:0000256" key="15">
    <source>
        <dbReference type="PIRNR" id="PIRNR000641"/>
    </source>
</evidence>
<dbReference type="InterPro" id="IPR003609">
    <property type="entry name" value="Pan_app"/>
</dbReference>
<dbReference type="InterPro" id="IPR008271">
    <property type="entry name" value="Ser/Thr_kinase_AS"/>
</dbReference>
<dbReference type="GO" id="GO:0005524">
    <property type="term" value="F:ATP binding"/>
    <property type="evidence" value="ECO:0007669"/>
    <property type="project" value="UniProtKB-UniRule"/>
</dbReference>
<keyword evidence="9 15" id="KW-0067">ATP-binding</keyword>
<keyword evidence="10" id="KW-1015">Disulfide bond</keyword>
<evidence type="ECO:0000256" key="17">
    <source>
        <dbReference type="SAM" id="Phobius"/>
    </source>
</evidence>
<dbReference type="GO" id="GO:0004674">
    <property type="term" value="F:protein serine/threonine kinase activity"/>
    <property type="evidence" value="ECO:0007669"/>
    <property type="project" value="UniProtKB-KW"/>
</dbReference>
<proteinExistence type="inferred from homology"/>
<keyword evidence="5 15" id="KW-0808">Transferase</keyword>
<dbReference type="SMART" id="SM00108">
    <property type="entry name" value="B_lectin"/>
    <property type="match status" value="1"/>
</dbReference>
<dbReference type="CDD" id="cd01098">
    <property type="entry name" value="PAN_AP_plant"/>
    <property type="match status" value="1"/>
</dbReference>
<dbReference type="EC" id="2.7.11.1" evidence="15"/>
<evidence type="ECO:0000259" key="19">
    <source>
        <dbReference type="PROSITE" id="PS50011"/>
    </source>
</evidence>
<dbReference type="GO" id="GO:0051707">
    <property type="term" value="P:response to other organism"/>
    <property type="evidence" value="ECO:0007669"/>
    <property type="project" value="UniProtKB-ARBA"/>
</dbReference>
<feature type="chain" id="PRO_5015602101" description="Receptor-like serine/threonine-protein kinase" evidence="18">
    <location>
        <begin position="21"/>
        <end position="809"/>
    </location>
</feature>
<evidence type="ECO:0000256" key="2">
    <source>
        <dbReference type="ARBA" id="ARBA00022475"/>
    </source>
</evidence>
<evidence type="ECO:0000313" key="22">
    <source>
        <dbReference type="EMBL" id="PAN40258.1"/>
    </source>
</evidence>
<dbReference type="InterPro" id="IPR000719">
    <property type="entry name" value="Prot_kinase_dom"/>
</dbReference>
<dbReference type="PROSITE" id="PS50948">
    <property type="entry name" value="PAN"/>
    <property type="match status" value="1"/>
</dbReference>
<dbReference type="CDD" id="cd00028">
    <property type="entry name" value="B_lectin"/>
    <property type="match status" value="1"/>
</dbReference>
<dbReference type="InterPro" id="IPR001480">
    <property type="entry name" value="Bulb-type_lectin_dom"/>
</dbReference>
<name>A0A2S3IAM3_9POAL</name>
<accession>A0A2S3IAM3</accession>
<reference evidence="22" key="1">
    <citation type="submission" date="2018-04" db="EMBL/GenBank/DDBJ databases">
        <title>WGS assembly of Panicum hallii.</title>
        <authorList>
            <person name="Lovell J."/>
            <person name="Jenkins J."/>
            <person name="Lowry D."/>
            <person name="Mamidi S."/>
            <person name="Sreedasyam A."/>
            <person name="Weng X."/>
            <person name="Barry K."/>
            <person name="Bonette J."/>
            <person name="Campitelli B."/>
            <person name="Daum C."/>
            <person name="Gordon S."/>
            <person name="Gould B."/>
            <person name="Lipzen A."/>
            <person name="Macqueen A."/>
            <person name="Palacio-Mejia J."/>
            <person name="Plott C."/>
            <person name="Shakirov E."/>
            <person name="Shu S."/>
            <person name="Yoshinaga Y."/>
            <person name="Zane M."/>
            <person name="Rokhsar D."/>
            <person name="Grimwood J."/>
            <person name="Schmutz J."/>
            <person name="Juenger T."/>
        </authorList>
    </citation>
    <scope>NUCLEOTIDE SEQUENCE [LARGE SCALE GENOMIC DNA]</scope>
    <source>
        <strain evidence="22">FIL2</strain>
    </source>
</reference>
<feature type="domain" description="Bulb-type lectin" evidence="20">
    <location>
        <begin position="21"/>
        <end position="146"/>
    </location>
</feature>
<keyword evidence="7 15" id="KW-0547">Nucleotide-binding</keyword>
<dbReference type="InterPro" id="IPR000858">
    <property type="entry name" value="S_locus_glycoprot_dom"/>
</dbReference>
<dbReference type="Pfam" id="PF07714">
    <property type="entry name" value="PK_Tyr_Ser-Thr"/>
    <property type="match status" value="1"/>
</dbReference>
<feature type="domain" description="Protein kinase" evidence="19">
    <location>
        <begin position="493"/>
        <end position="779"/>
    </location>
</feature>
<evidence type="ECO:0000256" key="4">
    <source>
        <dbReference type="ARBA" id="ARBA00022536"/>
    </source>
</evidence>
<comment type="catalytic activity">
    <reaction evidence="14 15">
        <text>L-seryl-[protein] + ATP = O-phospho-L-seryl-[protein] + ADP + H(+)</text>
        <dbReference type="Rhea" id="RHEA:17989"/>
        <dbReference type="Rhea" id="RHEA-COMP:9863"/>
        <dbReference type="Rhea" id="RHEA-COMP:11604"/>
        <dbReference type="ChEBI" id="CHEBI:15378"/>
        <dbReference type="ChEBI" id="CHEBI:29999"/>
        <dbReference type="ChEBI" id="CHEBI:30616"/>
        <dbReference type="ChEBI" id="CHEBI:83421"/>
        <dbReference type="ChEBI" id="CHEBI:456216"/>
        <dbReference type="EC" id="2.7.11.1"/>
    </reaction>
</comment>
<dbReference type="AlphaFoldDB" id="A0A2S3IAM3"/>
<evidence type="ECO:0000256" key="6">
    <source>
        <dbReference type="ARBA" id="ARBA00022729"/>
    </source>
</evidence>
<evidence type="ECO:0000256" key="14">
    <source>
        <dbReference type="ARBA" id="ARBA00048679"/>
    </source>
</evidence>
<dbReference type="PROSITE" id="PS00108">
    <property type="entry name" value="PROTEIN_KINASE_ST"/>
    <property type="match status" value="1"/>
</dbReference>
<keyword evidence="17" id="KW-0472">Membrane</keyword>
<evidence type="ECO:0000256" key="10">
    <source>
        <dbReference type="ARBA" id="ARBA00023157"/>
    </source>
</evidence>
<dbReference type="GO" id="GO:0048544">
    <property type="term" value="P:recognition of pollen"/>
    <property type="evidence" value="ECO:0007669"/>
    <property type="project" value="InterPro"/>
</dbReference>
<dbReference type="PIRSF" id="PIRSF000641">
    <property type="entry name" value="SRK"/>
    <property type="match status" value="1"/>
</dbReference>